<feature type="compositionally biased region" description="Polar residues" evidence="7">
    <location>
        <begin position="379"/>
        <end position="389"/>
    </location>
</feature>
<feature type="compositionally biased region" description="Polar residues" evidence="7">
    <location>
        <begin position="496"/>
        <end position="506"/>
    </location>
</feature>
<organism evidence="11 12">
    <name type="scientific">Tigriopus californicus</name>
    <name type="common">Marine copepod</name>
    <dbReference type="NCBI Taxonomy" id="6832"/>
    <lineage>
        <taxon>Eukaryota</taxon>
        <taxon>Metazoa</taxon>
        <taxon>Ecdysozoa</taxon>
        <taxon>Arthropoda</taxon>
        <taxon>Crustacea</taxon>
        <taxon>Multicrustacea</taxon>
        <taxon>Hexanauplia</taxon>
        <taxon>Copepoda</taxon>
        <taxon>Harpacticoida</taxon>
        <taxon>Harpacticidae</taxon>
        <taxon>Tigriopus</taxon>
    </lineage>
</organism>
<keyword evidence="6" id="KW-0967">Endosome</keyword>
<comment type="subcellular location">
    <subcellularLocation>
        <location evidence="1">Cytoplasm</location>
    </subcellularLocation>
    <subcellularLocation>
        <location evidence="2">Late endosome</location>
    </subcellularLocation>
</comment>
<dbReference type="CDD" id="cd04009">
    <property type="entry name" value="C2B_Munc13-like"/>
    <property type="match status" value="1"/>
</dbReference>
<evidence type="ECO:0000313" key="12">
    <source>
        <dbReference type="Proteomes" id="UP000318571"/>
    </source>
</evidence>
<evidence type="ECO:0000256" key="6">
    <source>
        <dbReference type="ARBA" id="ARBA00022753"/>
    </source>
</evidence>
<dbReference type="Proteomes" id="UP000318571">
    <property type="component" value="Chromosome 1"/>
</dbReference>
<evidence type="ECO:0000256" key="7">
    <source>
        <dbReference type="SAM" id="MobiDB-lite"/>
    </source>
</evidence>
<dbReference type="PROSITE" id="PS50004">
    <property type="entry name" value="C2"/>
    <property type="match status" value="2"/>
</dbReference>
<evidence type="ECO:0000256" key="3">
    <source>
        <dbReference type="ARBA" id="ARBA00005823"/>
    </source>
</evidence>
<dbReference type="PROSITE" id="PS51259">
    <property type="entry name" value="MHD2"/>
    <property type="match status" value="1"/>
</dbReference>
<dbReference type="SMART" id="SM00239">
    <property type="entry name" value="C2"/>
    <property type="match status" value="2"/>
</dbReference>
<dbReference type="Gene3D" id="1.10.357.50">
    <property type="match status" value="1"/>
</dbReference>
<keyword evidence="12" id="KW-1185">Reference proteome</keyword>
<feature type="domain" description="MHD2" evidence="10">
    <location>
        <begin position="1139"/>
        <end position="1248"/>
    </location>
</feature>
<feature type="region of interest" description="Disordered" evidence="7">
    <location>
        <begin position="89"/>
        <end position="108"/>
    </location>
</feature>
<sequence>MSFFSSITQFVNDAGSTLQESARKLVTTTSRETDPEDDYSSPSRLHLPLSARNSLSTSVSPVISRKNSRYGPTCAALTVPGMEGSCLSGVSPIPSPARSRRGSYNPPSSNQVLNSALLNASVSPGNGAGSICGTISRRSSSFHGRDRKRRKETEIVISRERKKSIQKLVEKQRPKIQPKLCPTYIDVPEKWDEHQTIETGVSDIDNGFLELYAGLLSDHQKRKRAYCIKGMARSSHAKDGPPSEQSLGIDPAVEMITDEERRSLYREVLYTINHKIGSSRTRDLSPMRLKSDYGGFNQCPQNANAIKDNLMSFAQKAFRITREEHQKLVEEAKSDKPPLIVLNVVVIEAKDLEAKDSDGFSDPYCMLGIRPGVKHLTAARTSSSPQYSPKMSRHEVRRSSADYQPDGLSSPLLGSNGRRSPANNSGSNSPGGRDPVNVEVNGENKDEVSALPEAFHSRLDKPRRSFRLSFRRRESSKKKKSESNTGTNGGDATTNPSSNTLGANLVTNSPGGLLPAKFIKATTVKSNTLSPHWNERFRLDHDDETSVLDAVGRLNEVKGMRGLGRYFKQVAQSARSGGEDDFLGSVNFPVRDIPSAGVEQWYKLEGRSTKSNIQGYLRLKLWLSTRENRGLSEEEDLWNEIRQHEQIYSVFLDHQVHHLKYPWEWDGELPEAACTILHQHMIQGDLTELQVAGLRWRSLFNQAKKAQINYKILYETLRTLDKRWDKDLLTESEEQSLAKSFNEFIDFGLVLIQNHRQLFPAENAPAQIKLEYLLRCFYEITDMRVSSRSCPKYPDLRIAIIASLQRGTVDLILRIPYIITIYKQYDKLAADSEMIAKELVRQFQPPISRRGSCQNGEFQSCQSPPAFGTKSNSGHLLGYYLFEICLALKDFYDLREPLLPPQDRSALIMKPSFRDWFVTVLHVWLKIVLEKLPQRVERSLETEQPIVDPDNLEVVHSSSAHDFTSSVALLKEFWRIFNWGELTNPRPHLAILIDAMCQSSTLYTDLSHKVLLEETKGEKGFYAEGSTTNSLQLAEKVVITLNNLEHILQYICLIPKELNFEEDTKGSMDSNDSDNFEEERLSCSLGDQGGFLADLIATACDYTDIVIYTVLETLQGKLEDGLRKHIFHLAWSPESLPTMDAIAPLMAYLDKHIQALNAKFLRGNYIRCLHVVWESVLAELREHSDASTGEKMPMFFDRLHEALQILSEFFYADGAGLSEGKLYTDNFNELDIQFSLNGKTTDQLIDKFHLERLDLQQRIQFDTPLYGILTVRVYFNHDSLFVEILKARDVIPLDSNGLSDPFVVIELLPQRIFNCHEQQTNIQKATLNPTFDECFEFPASTYQCVEPHAMLRFTIFDHDILSYNDFAGEAYLSLNTIPGINCDKSQWGSFHGLKQIHLPLMLQDRKDHPILKTLEARGSGDKLAIDFLKNQKSRAVN</sequence>
<comment type="similarity">
    <text evidence="3">Belongs to the unc-13 family.</text>
</comment>
<dbReference type="PANTHER" id="PTHR45999:SF4">
    <property type="entry name" value="UNC-13-4A, ISOFORM B"/>
    <property type="match status" value="1"/>
</dbReference>
<protein>
    <recommendedName>
        <fullName evidence="13">BAI1-associated protein 3</fullName>
    </recommendedName>
</protein>
<dbReference type="InterPro" id="IPR052095">
    <property type="entry name" value="UNC-13_domain"/>
</dbReference>
<evidence type="ECO:0000259" key="10">
    <source>
        <dbReference type="PROSITE" id="PS51259"/>
    </source>
</evidence>
<evidence type="ECO:0000313" key="11">
    <source>
        <dbReference type="EMBL" id="TRY68734.1"/>
    </source>
</evidence>
<evidence type="ECO:0000259" key="9">
    <source>
        <dbReference type="PROSITE" id="PS51258"/>
    </source>
</evidence>
<evidence type="ECO:0000256" key="5">
    <source>
        <dbReference type="ARBA" id="ARBA00022490"/>
    </source>
</evidence>
<feature type="domain" description="C2" evidence="8">
    <location>
        <begin position="1260"/>
        <end position="1388"/>
    </location>
</feature>
<feature type="region of interest" description="Disordered" evidence="7">
    <location>
        <begin position="377"/>
        <end position="506"/>
    </location>
</feature>
<evidence type="ECO:0008006" key="13">
    <source>
        <dbReference type="Google" id="ProtNLM"/>
    </source>
</evidence>
<dbReference type="InterPro" id="IPR000008">
    <property type="entry name" value="C2_dom"/>
</dbReference>
<feature type="compositionally biased region" description="Low complexity" evidence="7">
    <location>
        <begin position="414"/>
        <end position="433"/>
    </location>
</feature>
<evidence type="ECO:0000256" key="2">
    <source>
        <dbReference type="ARBA" id="ARBA00004603"/>
    </source>
</evidence>
<evidence type="ECO:0000259" key="8">
    <source>
        <dbReference type="PROSITE" id="PS50004"/>
    </source>
</evidence>
<feature type="compositionally biased region" description="Basic residues" evidence="7">
    <location>
        <begin position="464"/>
        <end position="480"/>
    </location>
</feature>
<evidence type="ECO:0000256" key="1">
    <source>
        <dbReference type="ARBA" id="ARBA00004496"/>
    </source>
</evidence>
<evidence type="ECO:0000256" key="4">
    <source>
        <dbReference type="ARBA" id="ARBA00022483"/>
    </source>
</evidence>
<dbReference type="PROSITE" id="PS51258">
    <property type="entry name" value="MHD1"/>
    <property type="match status" value="1"/>
</dbReference>
<feature type="region of interest" description="Disordered" evidence="7">
    <location>
        <begin position="25"/>
        <end position="51"/>
    </location>
</feature>
<dbReference type="Gene3D" id="2.60.40.150">
    <property type="entry name" value="C2 domain"/>
    <property type="match status" value="3"/>
</dbReference>
<dbReference type="InterPro" id="IPR014772">
    <property type="entry name" value="Munc13_dom-2"/>
</dbReference>
<dbReference type="OMA" id="WLAEAMN"/>
<keyword evidence="4" id="KW-0268">Exocytosis</keyword>
<feature type="domain" description="C2" evidence="8">
    <location>
        <begin position="321"/>
        <end position="602"/>
    </location>
</feature>
<comment type="caution">
    <text evidence="11">The sequence shown here is derived from an EMBL/GenBank/DDBJ whole genome shotgun (WGS) entry which is preliminary data.</text>
</comment>
<dbReference type="EMBL" id="VCGU01000010">
    <property type="protein sequence ID" value="TRY68734.1"/>
    <property type="molecule type" value="Genomic_DNA"/>
</dbReference>
<dbReference type="GO" id="GO:0006887">
    <property type="term" value="P:exocytosis"/>
    <property type="evidence" value="ECO:0007669"/>
    <property type="project" value="UniProtKB-KW"/>
</dbReference>
<dbReference type="InterPro" id="IPR014770">
    <property type="entry name" value="Munc13_1"/>
</dbReference>
<dbReference type="GO" id="GO:0005770">
    <property type="term" value="C:late endosome"/>
    <property type="evidence" value="ECO:0007669"/>
    <property type="project" value="UniProtKB-SubCell"/>
</dbReference>
<name>A0A553NTH3_TIGCA</name>
<reference evidence="11 12" key="1">
    <citation type="journal article" date="2018" name="Nat. Ecol. Evol.">
        <title>Genomic signatures of mitonuclear coevolution across populations of Tigriopus californicus.</title>
        <authorList>
            <person name="Barreto F.S."/>
            <person name="Watson E.T."/>
            <person name="Lima T.G."/>
            <person name="Willett C.S."/>
            <person name="Edmands S."/>
            <person name="Li W."/>
            <person name="Burton R.S."/>
        </authorList>
    </citation>
    <scope>NUCLEOTIDE SEQUENCE [LARGE SCALE GENOMIC DNA]</scope>
    <source>
        <strain evidence="11 12">San Diego</strain>
    </source>
</reference>
<accession>A0A553NTH3</accession>
<dbReference type="PANTHER" id="PTHR45999">
    <property type="entry name" value="UNC-13-4A, ISOFORM B"/>
    <property type="match status" value="1"/>
</dbReference>
<dbReference type="Pfam" id="PF00168">
    <property type="entry name" value="C2"/>
    <property type="match status" value="3"/>
</dbReference>
<dbReference type="GO" id="GO:0099503">
    <property type="term" value="C:secretory vesicle"/>
    <property type="evidence" value="ECO:0007669"/>
    <property type="project" value="TreeGrafter"/>
</dbReference>
<gene>
    <name evidence="11" type="ORF">TCAL_10740</name>
</gene>
<proteinExistence type="inferred from homology"/>
<keyword evidence="5" id="KW-0963">Cytoplasm</keyword>
<feature type="domain" description="MHD1" evidence="9">
    <location>
        <begin position="882"/>
        <end position="1007"/>
    </location>
</feature>
<dbReference type="SUPFAM" id="SSF49562">
    <property type="entry name" value="C2 domain (Calcium/lipid-binding domain, CaLB)"/>
    <property type="match status" value="3"/>
</dbReference>
<dbReference type="InterPro" id="IPR035892">
    <property type="entry name" value="C2_domain_sf"/>
</dbReference>
<feature type="compositionally biased region" description="Low complexity" evidence="7">
    <location>
        <begin position="483"/>
        <end position="495"/>
    </location>
</feature>